<dbReference type="SUPFAM" id="SSF48403">
    <property type="entry name" value="Ankyrin repeat"/>
    <property type="match status" value="1"/>
</dbReference>
<dbReference type="InterPro" id="IPR036770">
    <property type="entry name" value="Ankyrin_rpt-contain_sf"/>
</dbReference>
<dbReference type="AlphaFoldDB" id="A0AAD3CDV7"/>
<evidence type="ECO:0000313" key="2">
    <source>
        <dbReference type="EMBL" id="GFH44292.1"/>
    </source>
</evidence>
<proteinExistence type="predicted"/>
<accession>A0AAD3CDV7</accession>
<organism evidence="2 3">
    <name type="scientific">Chaetoceros tenuissimus</name>
    <dbReference type="NCBI Taxonomy" id="426638"/>
    <lineage>
        <taxon>Eukaryota</taxon>
        <taxon>Sar</taxon>
        <taxon>Stramenopiles</taxon>
        <taxon>Ochrophyta</taxon>
        <taxon>Bacillariophyta</taxon>
        <taxon>Coscinodiscophyceae</taxon>
        <taxon>Chaetocerotophycidae</taxon>
        <taxon>Chaetocerotales</taxon>
        <taxon>Chaetocerotaceae</taxon>
        <taxon>Chaetoceros</taxon>
    </lineage>
</organism>
<sequence>MFLNNAIGNSSSLQKLEKLIRQAKWAKASQLLHSKKFSEANMERRAKKAQKLISSMSITEECSSTTPTESTSSTTEDFTGSSMSALLNLAILNDAPGSFVQVFLDVFPGITSRRDRKGMTALHIACASRATDPDLIGALIRHDLGGMAKAQDLEGKTPMHHLLFYVCYPKRKESLNWGQYGYCQGETYSIVNESKNSVKAEFEGSSLSISQEEFNAIVTCINLLFRYGITSLFVRDHADHTPIDVLHECKASLAEGVKKGPKWERADIINIVVRQRLIKFYRQQSRIAESNSLYKPELEDALPGSSGLPDLQSSSVQDSDASSAAGTFTGLSKMEVTGLSIGDSIMSTS</sequence>
<evidence type="ECO:0000313" key="3">
    <source>
        <dbReference type="Proteomes" id="UP001054902"/>
    </source>
</evidence>
<dbReference type="Gene3D" id="1.25.40.20">
    <property type="entry name" value="Ankyrin repeat-containing domain"/>
    <property type="match status" value="1"/>
</dbReference>
<name>A0AAD3CDV7_9STRA</name>
<keyword evidence="3" id="KW-1185">Reference proteome</keyword>
<feature type="region of interest" description="Disordered" evidence="1">
    <location>
        <begin position="58"/>
        <end position="77"/>
    </location>
</feature>
<comment type="caution">
    <text evidence="2">The sequence shown here is derived from an EMBL/GenBank/DDBJ whole genome shotgun (WGS) entry which is preliminary data.</text>
</comment>
<gene>
    <name evidence="2" type="ORF">CTEN210_00766</name>
</gene>
<protein>
    <submittedName>
        <fullName evidence="2">Uncharacterized protein</fullName>
    </submittedName>
</protein>
<evidence type="ECO:0000256" key="1">
    <source>
        <dbReference type="SAM" id="MobiDB-lite"/>
    </source>
</evidence>
<dbReference type="Proteomes" id="UP001054902">
    <property type="component" value="Unassembled WGS sequence"/>
</dbReference>
<reference evidence="2 3" key="1">
    <citation type="journal article" date="2021" name="Sci. Rep.">
        <title>The genome of the diatom Chaetoceros tenuissimus carries an ancient integrated fragment of an extant virus.</title>
        <authorList>
            <person name="Hongo Y."/>
            <person name="Kimura K."/>
            <person name="Takaki Y."/>
            <person name="Yoshida Y."/>
            <person name="Baba S."/>
            <person name="Kobayashi G."/>
            <person name="Nagasaki K."/>
            <person name="Hano T."/>
            <person name="Tomaru Y."/>
        </authorList>
    </citation>
    <scope>NUCLEOTIDE SEQUENCE [LARGE SCALE GENOMIC DNA]</scope>
    <source>
        <strain evidence="2 3">NIES-3715</strain>
    </source>
</reference>
<dbReference type="EMBL" id="BLLK01000019">
    <property type="protein sequence ID" value="GFH44292.1"/>
    <property type="molecule type" value="Genomic_DNA"/>
</dbReference>